<dbReference type="EMBL" id="AGUE01000202">
    <property type="protein sequence ID" value="EHK97217.1"/>
    <property type="molecule type" value="Genomic_DNA"/>
</dbReference>
<reference evidence="1 2" key="1">
    <citation type="journal article" date="2012" name="Eukaryot. Cell">
        <title>Genome sequence of the fungus Glarea lozoyensis: the first genome sequence of a species from the Helotiaceae family.</title>
        <authorList>
            <person name="Youssar L."/>
            <person name="Gruening B.A."/>
            <person name="Erxleben A."/>
            <person name="Guenther S."/>
            <person name="Huettel W."/>
        </authorList>
    </citation>
    <scope>NUCLEOTIDE SEQUENCE [LARGE SCALE GENOMIC DNA]</scope>
    <source>
        <strain evidence="2">ATCC 74030 / MF5533</strain>
    </source>
</reference>
<comment type="caution">
    <text evidence="1">The sequence shown here is derived from an EMBL/GenBank/DDBJ whole genome shotgun (WGS) entry which is preliminary data.</text>
</comment>
<name>H0EW67_GLAL7</name>
<evidence type="ECO:0000313" key="1">
    <source>
        <dbReference type="EMBL" id="EHK97217.1"/>
    </source>
</evidence>
<accession>H0EW67</accession>
<keyword evidence="2" id="KW-1185">Reference proteome</keyword>
<dbReference type="AlphaFoldDB" id="H0EW67"/>
<gene>
    <name evidence="1" type="ORF">M7I_7028</name>
</gene>
<evidence type="ECO:0000313" key="2">
    <source>
        <dbReference type="Proteomes" id="UP000005446"/>
    </source>
</evidence>
<dbReference type="InParanoid" id="H0EW67"/>
<protein>
    <submittedName>
        <fullName evidence="1">Uncharacterized protein</fullName>
    </submittedName>
</protein>
<dbReference type="Proteomes" id="UP000005446">
    <property type="component" value="Unassembled WGS sequence"/>
</dbReference>
<proteinExistence type="predicted"/>
<organism evidence="1 2">
    <name type="scientific">Glarea lozoyensis (strain ATCC 74030 / MF5533)</name>
    <dbReference type="NCBI Taxonomy" id="1104152"/>
    <lineage>
        <taxon>Eukaryota</taxon>
        <taxon>Fungi</taxon>
        <taxon>Dikarya</taxon>
        <taxon>Ascomycota</taxon>
        <taxon>Pezizomycotina</taxon>
        <taxon>Leotiomycetes</taxon>
        <taxon>Helotiales</taxon>
        <taxon>Helotiaceae</taxon>
        <taxon>Glarea</taxon>
    </lineage>
</organism>
<dbReference type="HOGENOM" id="CLU_2171342_0_0_1"/>
<sequence>MTEWKVRTLLPDPSYAKLFVIPITGEVKKSHFEDDCLAFLEALKLPRKNEELETLPIRIEMHRVHNSQSGLMWATMTTGLFDKASGFEYPNSFIVQVCSVDEFLTAETIA</sequence>